<dbReference type="AlphaFoldDB" id="A0A3S3T3C2"/>
<evidence type="ECO:0000313" key="1">
    <source>
        <dbReference type="EMBL" id="RVT82407.1"/>
    </source>
</evidence>
<evidence type="ECO:0000313" key="2">
    <source>
        <dbReference type="Proteomes" id="UP000288587"/>
    </source>
</evidence>
<name>A0A3S3T3C2_9BURK</name>
<dbReference type="EMBL" id="SACM01000006">
    <property type="protein sequence ID" value="RVT82407.1"/>
    <property type="molecule type" value="Genomic_DNA"/>
</dbReference>
<keyword evidence="2" id="KW-1185">Reference proteome</keyword>
<dbReference type="Proteomes" id="UP000288587">
    <property type="component" value="Unassembled WGS sequence"/>
</dbReference>
<organism evidence="1 2">
    <name type="scientific">Inhella crocodyli</name>
    <dbReference type="NCBI Taxonomy" id="2499851"/>
    <lineage>
        <taxon>Bacteria</taxon>
        <taxon>Pseudomonadati</taxon>
        <taxon>Pseudomonadota</taxon>
        <taxon>Betaproteobacteria</taxon>
        <taxon>Burkholderiales</taxon>
        <taxon>Sphaerotilaceae</taxon>
        <taxon>Inhella</taxon>
    </lineage>
</organism>
<sequence>MIDFEIKLKSLWRSKDGVDIERPFLYFISVKSSDGAVYTYVGKARDEARLHEYRRNMLKIHARRERGKSQNYRAVHFALYSALRNDWEIDFFPLENCEKGQLNELERQRIRERCCNLNGARTWRVAQLDQVSLHGLVRTSAT</sequence>
<evidence type="ECO:0008006" key="3">
    <source>
        <dbReference type="Google" id="ProtNLM"/>
    </source>
</evidence>
<dbReference type="RefSeq" id="WP_127684215.1">
    <property type="nucleotide sequence ID" value="NZ_SACM01000006.1"/>
</dbReference>
<gene>
    <name evidence="1" type="ORF">EOD73_16875</name>
</gene>
<comment type="caution">
    <text evidence="1">The sequence shown here is derived from an EMBL/GenBank/DDBJ whole genome shotgun (WGS) entry which is preliminary data.</text>
</comment>
<protein>
    <recommendedName>
        <fullName evidence="3">GIY-YIG domain-containing protein</fullName>
    </recommendedName>
</protein>
<dbReference type="OrthoDB" id="9134035at2"/>
<accession>A0A3S3T3C2</accession>
<proteinExistence type="predicted"/>
<reference evidence="1 2" key="1">
    <citation type="submission" date="2019-01" db="EMBL/GenBank/DDBJ databases">
        <authorList>
            <person name="Chen W.-M."/>
        </authorList>
    </citation>
    <scope>NUCLEOTIDE SEQUENCE [LARGE SCALE GENOMIC DNA]</scope>
    <source>
        <strain evidence="1 2">CCP-18</strain>
    </source>
</reference>